<proteinExistence type="predicted"/>
<accession>A0A329R2H5</accession>
<name>A0A329R2H5_9ACTN</name>
<evidence type="ECO:0000313" key="1">
    <source>
        <dbReference type="EMBL" id="RAW18845.1"/>
    </source>
</evidence>
<dbReference type="Proteomes" id="UP000250462">
    <property type="component" value="Unassembled WGS sequence"/>
</dbReference>
<organism evidence="1 2">
    <name type="scientific">Phytoactinopolyspora halophila</name>
    <dbReference type="NCBI Taxonomy" id="1981511"/>
    <lineage>
        <taxon>Bacteria</taxon>
        <taxon>Bacillati</taxon>
        <taxon>Actinomycetota</taxon>
        <taxon>Actinomycetes</taxon>
        <taxon>Jiangellales</taxon>
        <taxon>Jiangellaceae</taxon>
        <taxon>Phytoactinopolyspora</taxon>
    </lineage>
</organism>
<protein>
    <submittedName>
        <fullName evidence="1">Uncharacterized protein</fullName>
    </submittedName>
</protein>
<sequence length="179" mass="20321">MAYYLPHPLVKWFVLDDALRRYERRGTVPRRWLRPERVVLVPGRAAGGPGQLSGAVVDVLTECEVAGAPTVLLAGEIDDLDAPIAAVCRYVASDRPEVVEEARHRYGQERVHTVDSIEAARARAWIGPVRAAAERDARRHPRRDRRPGWLRPLRTVYEGIRRRARSPERGRSRSHINAE</sequence>
<reference evidence="1 2" key="1">
    <citation type="submission" date="2018-06" db="EMBL/GenBank/DDBJ databases">
        <title>Phytoactinopolyspora halophila sp. nov., a novel halophilic actinomycete isolated from a saline soil in China.</title>
        <authorList>
            <person name="Tang S.-K."/>
        </authorList>
    </citation>
    <scope>NUCLEOTIDE SEQUENCE [LARGE SCALE GENOMIC DNA]</scope>
    <source>
        <strain evidence="1 2">YIM 96934</strain>
    </source>
</reference>
<comment type="caution">
    <text evidence="1">The sequence shown here is derived from an EMBL/GenBank/DDBJ whole genome shotgun (WGS) entry which is preliminary data.</text>
</comment>
<dbReference type="EMBL" id="QMIG01000001">
    <property type="protein sequence ID" value="RAW18845.1"/>
    <property type="molecule type" value="Genomic_DNA"/>
</dbReference>
<evidence type="ECO:0000313" key="2">
    <source>
        <dbReference type="Proteomes" id="UP000250462"/>
    </source>
</evidence>
<dbReference type="OrthoDB" id="9982136at2"/>
<keyword evidence="2" id="KW-1185">Reference proteome</keyword>
<dbReference type="AlphaFoldDB" id="A0A329R2H5"/>
<dbReference type="RefSeq" id="WP_112256556.1">
    <property type="nucleotide sequence ID" value="NZ_QMIG01000001.1"/>
</dbReference>
<gene>
    <name evidence="1" type="ORF">DPM12_01955</name>
</gene>